<feature type="transmembrane region" description="Helical" evidence="7">
    <location>
        <begin position="46"/>
        <end position="66"/>
    </location>
</feature>
<keyword evidence="5 7" id="KW-1133">Transmembrane helix</keyword>
<evidence type="ECO:0000256" key="3">
    <source>
        <dbReference type="ARBA" id="ARBA00022679"/>
    </source>
</evidence>
<name>A0A1F5KHZ7_9BACT</name>
<organism evidence="8 9">
    <name type="scientific">Candidatus Daviesbacteria bacterium RIFCSPHIGHO2_02_FULL_43_12</name>
    <dbReference type="NCBI Taxonomy" id="1797776"/>
    <lineage>
        <taxon>Bacteria</taxon>
        <taxon>Candidatus Daviesiibacteriota</taxon>
    </lineage>
</organism>
<evidence type="ECO:0000256" key="4">
    <source>
        <dbReference type="ARBA" id="ARBA00022692"/>
    </source>
</evidence>
<keyword evidence="6 7" id="KW-0472">Membrane</keyword>
<evidence type="ECO:0000256" key="6">
    <source>
        <dbReference type="ARBA" id="ARBA00023136"/>
    </source>
</evidence>
<dbReference type="Proteomes" id="UP000177328">
    <property type="component" value="Unassembled WGS sequence"/>
</dbReference>
<comment type="caution">
    <text evidence="8">The sequence shown here is derived from an EMBL/GenBank/DDBJ whole genome shotgun (WGS) entry which is preliminary data.</text>
</comment>
<dbReference type="GO" id="GO:0042158">
    <property type="term" value="P:lipoprotein biosynthetic process"/>
    <property type="evidence" value="ECO:0007669"/>
    <property type="project" value="InterPro"/>
</dbReference>
<dbReference type="GO" id="GO:0008961">
    <property type="term" value="F:phosphatidylglycerol-prolipoprotein diacylglyceryl transferase activity"/>
    <property type="evidence" value="ECO:0007669"/>
    <property type="project" value="InterPro"/>
</dbReference>
<feature type="transmembrane region" description="Helical" evidence="7">
    <location>
        <begin position="12"/>
        <end position="34"/>
    </location>
</feature>
<reference evidence="8 9" key="1">
    <citation type="journal article" date="2016" name="Nat. Commun.">
        <title>Thousands of microbial genomes shed light on interconnected biogeochemical processes in an aquifer system.</title>
        <authorList>
            <person name="Anantharaman K."/>
            <person name="Brown C.T."/>
            <person name="Hug L.A."/>
            <person name="Sharon I."/>
            <person name="Castelle C.J."/>
            <person name="Probst A.J."/>
            <person name="Thomas B.C."/>
            <person name="Singh A."/>
            <person name="Wilkins M.J."/>
            <person name="Karaoz U."/>
            <person name="Brodie E.L."/>
            <person name="Williams K.H."/>
            <person name="Hubbard S.S."/>
            <person name="Banfield J.F."/>
        </authorList>
    </citation>
    <scope>NUCLEOTIDE SEQUENCE [LARGE SCALE GENOMIC DNA]</scope>
</reference>
<protein>
    <recommendedName>
        <fullName evidence="10">Phosphatidylglycerol--prolipoprotein diacylglyceryl transferase</fullName>
    </recommendedName>
</protein>
<feature type="transmembrane region" description="Helical" evidence="7">
    <location>
        <begin position="172"/>
        <end position="190"/>
    </location>
</feature>
<accession>A0A1F5KHZ7</accession>
<keyword evidence="2" id="KW-1003">Cell membrane</keyword>
<comment type="similarity">
    <text evidence="1">Belongs to the Lgt family.</text>
</comment>
<feature type="transmembrane region" description="Helical" evidence="7">
    <location>
        <begin position="99"/>
        <end position="117"/>
    </location>
</feature>
<feature type="transmembrane region" description="Helical" evidence="7">
    <location>
        <begin position="226"/>
        <end position="251"/>
    </location>
</feature>
<dbReference type="GO" id="GO:0005886">
    <property type="term" value="C:plasma membrane"/>
    <property type="evidence" value="ECO:0007669"/>
    <property type="project" value="InterPro"/>
</dbReference>
<dbReference type="Pfam" id="PF01790">
    <property type="entry name" value="LGT"/>
    <property type="match status" value="1"/>
</dbReference>
<evidence type="ECO:0000313" key="9">
    <source>
        <dbReference type="Proteomes" id="UP000177328"/>
    </source>
</evidence>
<evidence type="ECO:0008006" key="10">
    <source>
        <dbReference type="Google" id="ProtNLM"/>
    </source>
</evidence>
<dbReference type="PANTHER" id="PTHR30589:SF0">
    <property type="entry name" value="PHOSPHATIDYLGLYCEROL--PROLIPOPROTEIN DIACYLGLYCERYL TRANSFERASE"/>
    <property type="match status" value="1"/>
</dbReference>
<dbReference type="EMBL" id="MFDD01000010">
    <property type="protein sequence ID" value="OGE40435.1"/>
    <property type="molecule type" value="Genomic_DNA"/>
</dbReference>
<evidence type="ECO:0000256" key="7">
    <source>
        <dbReference type="SAM" id="Phobius"/>
    </source>
</evidence>
<dbReference type="AlphaFoldDB" id="A0A1F5KHZ7"/>
<feature type="transmembrane region" description="Helical" evidence="7">
    <location>
        <begin position="202"/>
        <end position="220"/>
    </location>
</feature>
<feature type="transmembrane region" description="Helical" evidence="7">
    <location>
        <begin position="129"/>
        <end position="149"/>
    </location>
</feature>
<evidence type="ECO:0000313" key="8">
    <source>
        <dbReference type="EMBL" id="OGE40435.1"/>
    </source>
</evidence>
<evidence type="ECO:0000256" key="1">
    <source>
        <dbReference type="ARBA" id="ARBA00007150"/>
    </source>
</evidence>
<evidence type="ECO:0000256" key="2">
    <source>
        <dbReference type="ARBA" id="ARBA00022475"/>
    </source>
</evidence>
<gene>
    <name evidence="8" type="ORF">A3D25_05415</name>
</gene>
<dbReference type="InterPro" id="IPR001640">
    <property type="entry name" value="Lgt"/>
</dbReference>
<dbReference type="PANTHER" id="PTHR30589">
    <property type="entry name" value="PROLIPOPROTEIN DIACYLGLYCERYL TRANSFERASE"/>
    <property type="match status" value="1"/>
</dbReference>
<proteinExistence type="inferred from homology"/>
<keyword evidence="4 7" id="KW-0812">Transmembrane</keyword>
<evidence type="ECO:0000256" key="5">
    <source>
        <dbReference type="ARBA" id="ARBA00022989"/>
    </source>
</evidence>
<sequence>MLPVLLTIGSWPISSFGLFLTIALFAASFVIWRLCRIYDINEEQAIDLILLTFFGGLIVARLYFVFTHSTFFINSAAQTELSWVDKSIRVLLINRFPGLSFWGGFLGGGVTLLALSRRFRLSPWVITDFAFVGFFIGLAISSFGCFLGSCQPGQVSTLPIAVSMVGLVGKRFPLQVVESLVFLIGFWLLWRNIVKFHFTGKITALGLILFGLIKLVLEFFRGDLQILFPPFSLGALISIFCIIGGVLVLYIKGERSIRTDFRNLAQVVINSQKRSLALSKLAKRWYNQRIYWRVSLTNFRRTIRRKLNIRSNPTEF</sequence>
<keyword evidence="3" id="KW-0808">Transferase</keyword>